<proteinExistence type="predicted"/>
<gene>
    <name evidence="1" type="ORF">DPMN_123359</name>
</gene>
<protein>
    <submittedName>
        <fullName evidence="1">Uncharacterized protein</fullName>
    </submittedName>
</protein>
<reference evidence="1" key="2">
    <citation type="submission" date="2020-11" db="EMBL/GenBank/DDBJ databases">
        <authorList>
            <person name="McCartney M.A."/>
            <person name="Auch B."/>
            <person name="Kono T."/>
            <person name="Mallez S."/>
            <person name="Becker A."/>
            <person name="Gohl D.M."/>
            <person name="Silverstein K.A.T."/>
            <person name="Koren S."/>
            <person name="Bechman K.B."/>
            <person name="Herman A."/>
            <person name="Abrahante J.E."/>
            <person name="Garbe J."/>
        </authorList>
    </citation>
    <scope>NUCLEOTIDE SEQUENCE</scope>
    <source>
        <strain evidence="1">Duluth1</strain>
        <tissue evidence="1">Whole animal</tissue>
    </source>
</reference>
<organism evidence="1 2">
    <name type="scientific">Dreissena polymorpha</name>
    <name type="common">Zebra mussel</name>
    <name type="synonym">Mytilus polymorpha</name>
    <dbReference type="NCBI Taxonomy" id="45954"/>
    <lineage>
        <taxon>Eukaryota</taxon>
        <taxon>Metazoa</taxon>
        <taxon>Spiralia</taxon>
        <taxon>Lophotrochozoa</taxon>
        <taxon>Mollusca</taxon>
        <taxon>Bivalvia</taxon>
        <taxon>Autobranchia</taxon>
        <taxon>Heteroconchia</taxon>
        <taxon>Euheterodonta</taxon>
        <taxon>Imparidentia</taxon>
        <taxon>Neoheterodontei</taxon>
        <taxon>Myida</taxon>
        <taxon>Dreissenoidea</taxon>
        <taxon>Dreissenidae</taxon>
        <taxon>Dreissena</taxon>
    </lineage>
</organism>
<dbReference type="EMBL" id="JAIWYP010000005">
    <property type="protein sequence ID" value="KAH3821595.1"/>
    <property type="molecule type" value="Genomic_DNA"/>
</dbReference>
<sequence>MKETLRELTKVQCYSNYKDRTKCSSIKPYSTIRTLTNTSRPKASVVAYDDGSLMTDRN</sequence>
<reference evidence="1" key="1">
    <citation type="journal article" date="2019" name="bioRxiv">
        <title>The Genome of the Zebra Mussel, Dreissena polymorpha: A Resource for Invasive Species Research.</title>
        <authorList>
            <person name="McCartney M.A."/>
            <person name="Auch B."/>
            <person name="Kono T."/>
            <person name="Mallez S."/>
            <person name="Zhang Y."/>
            <person name="Obille A."/>
            <person name="Becker A."/>
            <person name="Abrahante J.E."/>
            <person name="Garbe J."/>
            <person name="Badalamenti J.P."/>
            <person name="Herman A."/>
            <person name="Mangelson H."/>
            <person name="Liachko I."/>
            <person name="Sullivan S."/>
            <person name="Sone E.D."/>
            <person name="Koren S."/>
            <person name="Silverstein K.A.T."/>
            <person name="Beckman K.B."/>
            <person name="Gohl D.M."/>
        </authorList>
    </citation>
    <scope>NUCLEOTIDE SEQUENCE</scope>
    <source>
        <strain evidence="1">Duluth1</strain>
        <tissue evidence="1">Whole animal</tissue>
    </source>
</reference>
<name>A0A9D4GU54_DREPO</name>
<accession>A0A9D4GU54</accession>
<keyword evidence="2" id="KW-1185">Reference proteome</keyword>
<evidence type="ECO:0000313" key="1">
    <source>
        <dbReference type="EMBL" id="KAH3821595.1"/>
    </source>
</evidence>
<dbReference type="AlphaFoldDB" id="A0A9D4GU54"/>
<comment type="caution">
    <text evidence="1">The sequence shown here is derived from an EMBL/GenBank/DDBJ whole genome shotgun (WGS) entry which is preliminary data.</text>
</comment>
<evidence type="ECO:0000313" key="2">
    <source>
        <dbReference type="Proteomes" id="UP000828390"/>
    </source>
</evidence>
<dbReference type="Proteomes" id="UP000828390">
    <property type="component" value="Unassembled WGS sequence"/>
</dbReference>